<dbReference type="SUPFAM" id="SSF81730">
    <property type="entry name" value="beta-catenin-interacting protein ICAT"/>
    <property type="match status" value="1"/>
</dbReference>
<comment type="similarity">
    <text evidence="1">Belongs to the CTNNBIP1 family.</text>
</comment>
<dbReference type="PANTHER" id="PTHR16505:SF8">
    <property type="entry name" value="PROTEIN LZIC"/>
    <property type="match status" value="1"/>
</dbReference>
<dbReference type="InterPro" id="IPR040065">
    <property type="entry name" value="LZIC"/>
</dbReference>
<dbReference type="InterPro" id="IPR036911">
    <property type="entry name" value="ICAT_sf"/>
</dbReference>
<keyword evidence="5" id="KW-1185">Reference proteome</keyword>
<feature type="domain" description="Beta-catenin-interacting ICAT" evidence="3">
    <location>
        <begin position="167"/>
        <end position="218"/>
    </location>
</feature>
<dbReference type="InterPro" id="IPR009428">
    <property type="entry name" value="ICAT_dom"/>
</dbReference>
<organism evidence="4 5">
    <name type="scientific">Sinocyclocheilus anshuiensis</name>
    <dbReference type="NCBI Taxonomy" id="1608454"/>
    <lineage>
        <taxon>Eukaryota</taxon>
        <taxon>Metazoa</taxon>
        <taxon>Chordata</taxon>
        <taxon>Craniata</taxon>
        <taxon>Vertebrata</taxon>
        <taxon>Euteleostomi</taxon>
        <taxon>Actinopterygii</taxon>
        <taxon>Neopterygii</taxon>
        <taxon>Teleostei</taxon>
        <taxon>Ostariophysi</taxon>
        <taxon>Cypriniformes</taxon>
        <taxon>Cyprinidae</taxon>
        <taxon>Cyprininae</taxon>
        <taxon>Sinocyclocheilus</taxon>
    </lineage>
</organism>
<reference evidence="4" key="1">
    <citation type="submission" date="2025-05" db="UniProtKB">
        <authorList>
            <consortium name="Ensembl"/>
        </authorList>
    </citation>
    <scope>IDENTIFICATION</scope>
</reference>
<dbReference type="AlphaFoldDB" id="A0A671LDR1"/>
<proteinExistence type="inferred from homology"/>
<gene>
    <name evidence="4" type="primary">lzic</name>
</gene>
<evidence type="ECO:0000313" key="5">
    <source>
        <dbReference type="Proteomes" id="UP000472260"/>
    </source>
</evidence>
<dbReference type="PANTHER" id="PTHR16505">
    <property type="entry name" value="PROTEIN LZIC"/>
    <property type="match status" value="1"/>
</dbReference>
<dbReference type="Ensembl" id="ENSSANT00000017484.1">
    <property type="protein sequence ID" value="ENSSANP00000016377.1"/>
    <property type="gene ID" value="ENSSANG00000008631.1"/>
</dbReference>
<feature type="domain" description="Beta-catenin-interacting ICAT" evidence="3">
    <location>
        <begin position="113"/>
        <end position="146"/>
    </location>
</feature>
<feature type="coiled-coil region" evidence="2">
    <location>
        <begin position="6"/>
        <end position="59"/>
    </location>
</feature>
<keyword evidence="2" id="KW-0175">Coiled coil</keyword>
<dbReference type="Pfam" id="PF06384">
    <property type="entry name" value="ICAT"/>
    <property type="match status" value="2"/>
</dbReference>
<evidence type="ECO:0000259" key="3">
    <source>
        <dbReference type="Pfam" id="PF06384"/>
    </source>
</evidence>
<sequence>MASRGTSETSKLRQNMEEQLDRLMQQLQDLEECREELEEEEYEETKKETLEQLSEFNESLKKLMSGNMTLVDELGGMQLAIQAAISQAFKTPEVIRLFAKKQPGQLRTRLAEMDRDMMVGKLPRDVYTQQKVEILTALRKLGEKVRGPLRTQILSHLFQDSHVKPFLISVNCLNAQLTTEDEAFLAANASATLSHFEKVTASLGSEDKIMALASSGVGKTPT</sequence>
<protein>
    <submittedName>
        <fullName evidence="4">Protein LZIC</fullName>
    </submittedName>
</protein>
<evidence type="ECO:0000313" key="4">
    <source>
        <dbReference type="Ensembl" id="ENSSANP00000016383.1"/>
    </source>
</evidence>
<dbReference type="Gene3D" id="1.10.10.490">
    <property type="entry name" value="Beta-catenin-interacting ICAT"/>
    <property type="match status" value="1"/>
</dbReference>
<dbReference type="Proteomes" id="UP000472260">
    <property type="component" value="Unassembled WGS sequence"/>
</dbReference>
<evidence type="ECO:0000256" key="1">
    <source>
        <dbReference type="ARBA" id="ARBA00006505"/>
    </source>
</evidence>
<dbReference type="Ensembl" id="ENSSANT00000017491.1">
    <property type="protein sequence ID" value="ENSSANP00000016383.1"/>
    <property type="gene ID" value="ENSSANG00000008631.1"/>
</dbReference>
<evidence type="ECO:0000256" key="2">
    <source>
        <dbReference type="SAM" id="Coils"/>
    </source>
</evidence>
<dbReference type="GO" id="GO:0008013">
    <property type="term" value="F:beta-catenin binding"/>
    <property type="evidence" value="ECO:0007669"/>
    <property type="project" value="InterPro"/>
</dbReference>
<accession>A0A671LDR1</accession>
<name>A0A671LDR1_9TELE</name>